<evidence type="ECO:0000256" key="2">
    <source>
        <dbReference type="SAM" id="SignalP"/>
    </source>
</evidence>
<evidence type="ECO:0000256" key="1">
    <source>
        <dbReference type="SAM" id="MobiDB-lite"/>
    </source>
</evidence>
<organism evidence="3 4">
    <name type="scientific">Acinetobacter larvae</name>
    <dbReference type="NCBI Taxonomy" id="1789224"/>
    <lineage>
        <taxon>Bacteria</taxon>
        <taxon>Pseudomonadati</taxon>
        <taxon>Pseudomonadota</taxon>
        <taxon>Gammaproteobacteria</taxon>
        <taxon>Moraxellales</taxon>
        <taxon>Moraxellaceae</taxon>
        <taxon>Acinetobacter</taxon>
    </lineage>
</organism>
<dbReference type="KEGG" id="ala:BFG52_15275"/>
<sequence length="370" mass="43201">MKNKSYTLSILASTICLGLFPLVSFAQSSTTEATQDASKSSTVQTILDYVPELIDATPTVLPPESNAPIVPRQQDTQDRTWADQKQSHVSMWLDRTANHMDQWFGEPDPDHPADATLRVIIDQSYDKHDQYEVKPRVRGKLKLPTLQRKLSLVFGDDSLDNELESNVAIHNENPAFQADKSFDRRRVREDNASIALRWSEFSKRLPFDLDADLGLRSGDDLYVRLKAKRDWQMANDFNFHAEQIYRYGSKSENYLRSNLELSYTPPQQALVSNQLSFTYADKQDDDLNWDNHLFRQHQFFDNNRFSYGMYTGGFYNNNDLRLNSWGPFVSWRQPIWREWIFLQGDLRYANEHREHRSHYLSSALRLEALF</sequence>
<keyword evidence="2" id="KW-0732">Signal</keyword>
<protein>
    <recommendedName>
        <fullName evidence="5">Selenocysteine synthase</fullName>
    </recommendedName>
</protein>
<name>A0A1B2M359_9GAMM</name>
<dbReference type="EMBL" id="CP016895">
    <property type="protein sequence ID" value="AOA59571.1"/>
    <property type="molecule type" value="Genomic_DNA"/>
</dbReference>
<feature type="region of interest" description="Disordered" evidence="1">
    <location>
        <begin position="58"/>
        <end position="84"/>
    </location>
</feature>
<proteinExistence type="predicted"/>
<feature type="chain" id="PRO_5008540033" description="Selenocysteine synthase" evidence="2">
    <location>
        <begin position="27"/>
        <end position="370"/>
    </location>
</feature>
<gene>
    <name evidence="3" type="ORF">BFG52_15275</name>
</gene>
<evidence type="ECO:0008006" key="5">
    <source>
        <dbReference type="Google" id="ProtNLM"/>
    </source>
</evidence>
<evidence type="ECO:0000313" key="3">
    <source>
        <dbReference type="EMBL" id="AOA59571.1"/>
    </source>
</evidence>
<evidence type="ECO:0000313" key="4">
    <source>
        <dbReference type="Proteomes" id="UP000093391"/>
    </source>
</evidence>
<feature type="signal peptide" evidence="2">
    <location>
        <begin position="1"/>
        <end position="26"/>
    </location>
</feature>
<accession>A0A1B2M359</accession>
<dbReference type="Proteomes" id="UP000093391">
    <property type="component" value="Chromosome"/>
</dbReference>
<dbReference type="OrthoDB" id="6646492at2"/>
<dbReference type="AlphaFoldDB" id="A0A1B2M359"/>
<reference evidence="3 4" key="1">
    <citation type="submission" date="2016-08" db="EMBL/GenBank/DDBJ databases">
        <authorList>
            <person name="Seilhamer J.J."/>
        </authorList>
    </citation>
    <scope>NUCLEOTIDE SEQUENCE [LARGE SCALE GENOMIC DNA]</scope>
    <source>
        <strain evidence="3 4">BRTC-1</strain>
    </source>
</reference>
<dbReference type="RefSeq" id="WP_067558169.1">
    <property type="nucleotide sequence ID" value="NZ_CP016895.1"/>
</dbReference>
<feature type="compositionally biased region" description="Basic and acidic residues" evidence="1">
    <location>
        <begin position="75"/>
        <end position="84"/>
    </location>
</feature>
<keyword evidence="4" id="KW-1185">Reference proteome</keyword>